<evidence type="ECO:0000313" key="1">
    <source>
        <dbReference type="EMBL" id="VFK47041.1"/>
    </source>
</evidence>
<accession>A0A450YZT1</accession>
<dbReference type="EMBL" id="CAADFT010000075">
    <property type="protein sequence ID" value="VFK47041.1"/>
    <property type="molecule type" value="Genomic_DNA"/>
</dbReference>
<dbReference type="AlphaFoldDB" id="A0A450YZT1"/>
<gene>
    <name evidence="1" type="ORF">BECKTC1821E_GA0114239_10759</name>
</gene>
<sequence length="275" mass="31299">MANSLNCYSSDEYCYDFRLFRKTNGQTSTQLIREFWDSRREPVDCLIKKGPVDSIGVDTFARPSLRTVRTVLPRADRRSTVFLSRSGRRETRISRSRRLILLHPRCQGRRYANRNLLAPHQLRVSIPRRPFVSSVSAWFLGGITMSITLLSDGFPSTVLYEWAREKVLCHLLPVVARRAIPPASTRLFHASGASTRSTPRGELQQLYTPSSRLKSTLKGFFRERHSPVDLMDERSPSVVMGNGDVVRGVLLNQTIYRLFASARLSDKPTSTCGFF</sequence>
<organism evidence="1">
    <name type="scientific">Candidatus Kentrum sp. TC</name>
    <dbReference type="NCBI Taxonomy" id="2126339"/>
    <lineage>
        <taxon>Bacteria</taxon>
        <taxon>Pseudomonadati</taxon>
        <taxon>Pseudomonadota</taxon>
        <taxon>Gammaproteobacteria</taxon>
        <taxon>Candidatus Kentrum</taxon>
    </lineage>
</organism>
<name>A0A450YZT1_9GAMM</name>
<proteinExistence type="predicted"/>
<protein>
    <submittedName>
        <fullName evidence="1">Uncharacterized protein</fullName>
    </submittedName>
</protein>
<reference evidence="1" key="1">
    <citation type="submission" date="2019-02" db="EMBL/GenBank/DDBJ databases">
        <authorList>
            <person name="Gruber-Vodicka R. H."/>
            <person name="Seah K. B. B."/>
        </authorList>
    </citation>
    <scope>NUCLEOTIDE SEQUENCE</scope>
    <source>
        <strain evidence="1">BECK_BZ125</strain>
    </source>
</reference>